<dbReference type="InterPro" id="IPR001510">
    <property type="entry name" value="Znf_PARP"/>
</dbReference>
<dbReference type="PROSITE" id="PS50064">
    <property type="entry name" value="ZF_PARP_2"/>
    <property type="match status" value="2"/>
</dbReference>
<feature type="domain" description="PARP-type" evidence="7">
    <location>
        <begin position="124"/>
        <end position="197"/>
    </location>
</feature>
<dbReference type="InterPro" id="IPR036957">
    <property type="entry name" value="Znf_PARP_sf"/>
</dbReference>
<protein>
    <submittedName>
        <fullName evidence="10">PARP-type domain-containing protein</fullName>
    </submittedName>
</protein>
<accession>A0A0N4X4T1</accession>
<evidence type="ECO:0000313" key="10">
    <source>
        <dbReference type="WBParaSite" id="HPLM_0001937301-mRNA-1"/>
    </source>
</evidence>
<dbReference type="AlphaFoldDB" id="A0A0N4X4T1"/>
<dbReference type="SMART" id="SM01336">
    <property type="entry name" value="zf-PARP"/>
    <property type="match status" value="2"/>
</dbReference>
<keyword evidence="5" id="KW-0539">Nucleus</keyword>
<comment type="subcellular location">
    <subcellularLocation>
        <location evidence="1">Nucleus</location>
    </subcellularLocation>
</comment>
<dbReference type="Proteomes" id="UP000268014">
    <property type="component" value="Unassembled WGS sequence"/>
</dbReference>
<dbReference type="GO" id="GO:0003677">
    <property type="term" value="F:DNA binding"/>
    <property type="evidence" value="ECO:0007669"/>
    <property type="project" value="InterPro"/>
</dbReference>
<organism evidence="10">
    <name type="scientific">Haemonchus placei</name>
    <name type="common">Barber's pole worm</name>
    <dbReference type="NCBI Taxonomy" id="6290"/>
    <lineage>
        <taxon>Eukaryota</taxon>
        <taxon>Metazoa</taxon>
        <taxon>Ecdysozoa</taxon>
        <taxon>Nematoda</taxon>
        <taxon>Chromadorea</taxon>
        <taxon>Rhabditida</taxon>
        <taxon>Rhabditina</taxon>
        <taxon>Rhabditomorpha</taxon>
        <taxon>Strongyloidea</taxon>
        <taxon>Trichostrongylidae</taxon>
        <taxon>Haemonchus</taxon>
    </lineage>
</organism>
<evidence type="ECO:0000256" key="5">
    <source>
        <dbReference type="ARBA" id="ARBA00023242"/>
    </source>
</evidence>
<sequence length="214" mass="24845">MDMVESKPEKTTDLVESKNLPFGVEYARSSRSSCKGCKDLIGQDSLRMSVREPSRFFDGLQDNWFHFSCFWKRIKPGKVQINERSIRGMDVIKWDDQERIREKIRAFMSGKLTESFPDKAFSAIKVEYAKTSRGKCFACKLPIAHKEMKFGKLTNWYHQQCLFKDVKFGGKIEDMGGFSYLSDEDQENLLTSLKNFEQEDEPDDSKENVKEASK</sequence>
<proteinExistence type="predicted"/>
<evidence type="ECO:0000256" key="3">
    <source>
        <dbReference type="ARBA" id="ARBA00022771"/>
    </source>
</evidence>
<dbReference type="SUPFAM" id="SSF57716">
    <property type="entry name" value="Glucocorticoid receptor-like (DNA-binding domain)"/>
    <property type="match status" value="2"/>
</dbReference>
<keyword evidence="2" id="KW-0479">Metal-binding</keyword>
<keyword evidence="3" id="KW-0863">Zinc-finger</keyword>
<reference evidence="10" key="1">
    <citation type="submission" date="2017-02" db="UniProtKB">
        <authorList>
            <consortium name="WormBaseParasite"/>
        </authorList>
    </citation>
    <scope>IDENTIFICATION</scope>
</reference>
<dbReference type="Pfam" id="PF00645">
    <property type="entry name" value="zf-PARP"/>
    <property type="match status" value="1"/>
</dbReference>
<reference evidence="8 9" key="2">
    <citation type="submission" date="2018-11" db="EMBL/GenBank/DDBJ databases">
        <authorList>
            <consortium name="Pathogen Informatics"/>
        </authorList>
    </citation>
    <scope>NUCLEOTIDE SEQUENCE [LARGE SCALE GENOMIC DNA]</scope>
    <source>
        <strain evidence="8 9">MHpl1</strain>
    </source>
</reference>
<evidence type="ECO:0000313" key="9">
    <source>
        <dbReference type="Proteomes" id="UP000268014"/>
    </source>
</evidence>
<dbReference type="GO" id="GO:0008270">
    <property type="term" value="F:zinc ion binding"/>
    <property type="evidence" value="ECO:0007669"/>
    <property type="project" value="UniProtKB-KW"/>
</dbReference>
<dbReference type="OrthoDB" id="429950at2759"/>
<evidence type="ECO:0000259" key="7">
    <source>
        <dbReference type="PROSITE" id="PS50064"/>
    </source>
</evidence>
<evidence type="ECO:0000313" key="8">
    <source>
        <dbReference type="EMBL" id="VDO76767.1"/>
    </source>
</evidence>
<dbReference type="OMA" id="SGRANCK"/>
<dbReference type="Gene3D" id="3.30.1740.10">
    <property type="entry name" value="Zinc finger, PARP-type"/>
    <property type="match status" value="2"/>
</dbReference>
<dbReference type="STRING" id="6290.A0A0N4X4T1"/>
<keyword evidence="9" id="KW-1185">Reference proteome</keyword>
<gene>
    <name evidence="8" type="ORF">HPLM_LOCUS19365</name>
</gene>
<feature type="region of interest" description="Disordered" evidence="6">
    <location>
        <begin position="194"/>
        <end position="214"/>
    </location>
</feature>
<feature type="compositionally biased region" description="Basic and acidic residues" evidence="6">
    <location>
        <begin position="205"/>
        <end position="214"/>
    </location>
</feature>
<dbReference type="GO" id="GO:0005634">
    <property type="term" value="C:nucleus"/>
    <property type="evidence" value="ECO:0007669"/>
    <property type="project" value="UniProtKB-SubCell"/>
</dbReference>
<dbReference type="WBParaSite" id="HPLM_0001937301-mRNA-1">
    <property type="protein sequence ID" value="HPLM_0001937301-mRNA-1"/>
    <property type="gene ID" value="HPLM_0001937301"/>
</dbReference>
<evidence type="ECO:0000256" key="6">
    <source>
        <dbReference type="SAM" id="MobiDB-lite"/>
    </source>
</evidence>
<evidence type="ECO:0000256" key="4">
    <source>
        <dbReference type="ARBA" id="ARBA00022833"/>
    </source>
</evidence>
<name>A0A0N4X4T1_HAEPC</name>
<keyword evidence="4" id="KW-0862">Zinc</keyword>
<feature type="domain" description="PARP-type" evidence="7">
    <location>
        <begin position="22"/>
        <end position="108"/>
    </location>
</feature>
<dbReference type="EMBL" id="UZAF01021252">
    <property type="protein sequence ID" value="VDO76767.1"/>
    <property type="molecule type" value="Genomic_DNA"/>
</dbReference>
<evidence type="ECO:0000256" key="1">
    <source>
        <dbReference type="ARBA" id="ARBA00004123"/>
    </source>
</evidence>
<evidence type="ECO:0000256" key="2">
    <source>
        <dbReference type="ARBA" id="ARBA00022723"/>
    </source>
</evidence>